<dbReference type="InterPro" id="IPR051345">
    <property type="entry name" value="Importin_beta-like_NTR"/>
</dbReference>
<dbReference type="Proteomes" id="UP001209570">
    <property type="component" value="Unassembled WGS sequence"/>
</dbReference>
<dbReference type="GO" id="GO:0006606">
    <property type="term" value="P:protein import into nucleus"/>
    <property type="evidence" value="ECO:0007669"/>
    <property type="project" value="TreeGrafter"/>
</dbReference>
<gene>
    <name evidence="5" type="ORF">P43SY_002872</name>
</gene>
<evidence type="ECO:0000313" key="6">
    <source>
        <dbReference type="Proteomes" id="UP001209570"/>
    </source>
</evidence>
<evidence type="ECO:0000256" key="4">
    <source>
        <dbReference type="ARBA" id="ARBA00023242"/>
    </source>
</evidence>
<dbReference type="Gene3D" id="1.25.10.10">
    <property type="entry name" value="Leucine-rich Repeat Variant"/>
    <property type="match status" value="1"/>
</dbReference>
<evidence type="ECO:0000256" key="3">
    <source>
        <dbReference type="ARBA" id="ARBA00022448"/>
    </source>
</evidence>
<evidence type="ECO:0000313" key="5">
    <source>
        <dbReference type="EMBL" id="KAJ0408993.1"/>
    </source>
</evidence>
<organism evidence="5 6">
    <name type="scientific">Pythium insidiosum</name>
    <name type="common">Pythiosis disease agent</name>
    <dbReference type="NCBI Taxonomy" id="114742"/>
    <lineage>
        <taxon>Eukaryota</taxon>
        <taxon>Sar</taxon>
        <taxon>Stramenopiles</taxon>
        <taxon>Oomycota</taxon>
        <taxon>Peronosporomycetes</taxon>
        <taxon>Pythiales</taxon>
        <taxon>Pythiaceae</taxon>
        <taxon>Pythium</taxon>
    </lineage>
</organism>
<dbReference type="AlphaFoldDB" id="A0AAD5LQ95"/>
<evidence type="ECO:0000256" key="1">
    <source>
        <dbReference type="ARBA" id="ARBA00004123"/>
    </source>
</evidence>
<dbReference type="SUPFAM" id="SSF48371">
    <property type="entry name" value="ARM repeat"/>
    <property type="match status" value="1"/>
</dbReference>
<dbReference type="InterPro" id="IPR011989">
    <property type="entry name" value="ARM-like"/>
</dbReference>
<dbReference type="PANTHER" id="PTHR12363">
    <property type="entry name" value="TRANSPORTIN 3 AND IMPORTIN 13"/>
    <property type="match status" value="1"/>
</dbReference>
<keyword evidence="6" id="KW-1185">Reference proteome</keyword>
<dbReference type="EMBL" id="JAKCXM010000007">
    <property type="protein sequence ID" value="KAJ0408993.1"/>
    <property type="molecule type" value="Genomic_DNA"/>
</dbReference>
<evidence type="ECO:0000256" key="2">
    <source>
        <dbReference type="ARBA" id="ARBA00007991"/>
    </source>
</evidence>
<proteinExistence type="inferred from homology"/>
<dbReference type="GO" id="GO:0005634">
    <property type="term" value="C:nucleus"/>
    <property type="evidence" value="ECO:0007669"/>
    <property type="project" value="UniProtKB-SubCell"/>
</dbReference>
<keyword evidence="3" id="KW-0813">Transport</keyword>
<evidence type="ECO:0008006" key="7">
    <source>
        <dbReference type="Google" id="ProtNLM"/>
    </source>
</evidence>
<dbReference type="PANTHER" id="PTHR12363:SF33">
    <property type="entry name" value="IMPORTIN-13"/>
    <property type="match status" value="1"/>
</dbReference>
<comment type="subcellular location">
    <subcellularLocation>
        <location evidence="1">Nucleus</location>
    </subcellularLocation>
</comment>
<name>A0AAD5LQ95_PYTIN</name>
<comment type="similarity">
    <text evidence="2">Belongs to the importin beta family.</text>
</comment>
<reference evidence="5" key="1">
    <citation type="submission" date="2021-12" db="EMBL/GenBank/DDBJ databases">
        <title>Prjna785345.</title>
        <authorList>
            <person name="Rujirawat T."/>
            <person name="Krajaejun T."/>
        </authorList>
    </citation>
    <scope>NUCLEOTIDE SEQUENCE</scope>
    <source>
        <strain evidence="5">Pi057C3</strain>
    </source>
</reference>
<keyword evidence="4" id="KW-0539">Nucleus</keyword>
<sequence length="974" mass="105247">MSDPDRADLAYVRGAIDALYGSEGAARQREANAFLVEFASTEAAWRVGLGLLCDDTITPPPTVETLFFAANMIHTKARREWTKLSPAERDSLTQMIRGLLDSQRPALQHAALQSKLCGVFAVAMCAQPEPCQQLLQALVAQALLSHRSAALLVTFARCVCEEMDVAELSFAAKDAMELVIASLSTDVLRVLSDLILAHGTDASALRGDALVCLSVWMKKAGTSLTRLYSNHPSLLRALVESLGQASAHMRSCADVLCHVFKVSEYPTAALQDEALASTASSLLSLRVPYEAAVAAEEEDIAHCITDVMATFCETYADWIVADDGYPQAESLGAMLLLLGSHPRRQIASLTLEFWLLVQEESVADRSVYYRRQALEQLLQTLLRQSMFPCDPDEMDDFERDDLLAYRSGSQGVVDVLLSIFAQLKHEFLALVLAEIGDASDWRVVEGVVFVISCVADDVKKLLLSPTDPRRDAVEALVMETLGLLFRAADTLPHPQVTAIGAKLVGQLSTWLDATARRSGSLDAVTTVLRYLHGALGVAASQSAAARSFMQVTTSCAAHLVDASPALLTSASQHLSHRGLEISDRLLIVEGLVRVAAQSRHATELLGAVLNGVLGRLELLLAETSNEELLATAVCEELQLLSKIVRFLDAPSEAAGGRRLTLHVVETLWPHLPPVVARVGHVETTAAALFELLGWCLQSARAELAPQLPLIATLVVQSFEQHTFVAPLECACIAVDVFGRSDPGDHVVSTLRSLLGALSRVAFHFFTARGVHDAPDMLRAFFDLAYRGLLCCPAALLSDVTELSVLLALARACVGNQERASANAVLSFVTLLLQESRGRLAAFHGAIDALFWRDAELLAAWVDAALSALATQSPSVLYGSVAQLLWALYTAAFEEYGVQVASTVATSLATRADALALAADDRARVAALWFRYAEAPTAAATRRFRSLCGDFAKLCRQEMTVDVLQTYEEEADSGR</sequence>
<comment type="caution">
    <text evidence="5">The sequence shown here is derived from an EMBL/GenBank/DDBJ whole genome shotgun (WGS) entry which is preliminary data.</text>
</comment>
<dbReference type="InterPro" id="IPR016024">
    <property type="entry name" value="ARM-type_fold"/>
</dbReference>
<accession>A0AAD5LQ95</accession>
<protein>
    <recommendedName>
        <fullName evidence="7">Importin N-terminal domain-containing protein</fullName>
    </recommendedName>
</protein>
<dbReference type="GO" id="GO:0005737">
    <property type="term" value="C:cytoplasm"/>
    <property type="evidence" value="ECO:0007669"/>
    <property type="project" value="TreeGrafter"/>
</dbReference>